<accession>A0A165KT16</accession>
<name>A0A165KT16_EXIGL</name>
<dbReference type="Proteomes" id="UP000077266">
    <property type="component" value="Unassembled WGS sequence"/>
</dbReference>
<dbReference type="InParanoid" id="A0A165KT16"/>
<sequence length="98" mass="10357">MSQSITIPFPLRFLSSSPYNLLLSITAALLTSTPRAVLYACQTLQVALKGLVKVGIHRLPGGGSDVSGEGRKGRRLRGSNPPAGDGSDTEAVILLLRR</sequence>
<reference evidence="2 3" key="1">
    <citation type="journal article" date="2016" name="Mol. Biol. Evol.">
        <title>Comparative Genomics of Early-Diverging Mushroom-Forming Fungi Provides Insights into the Origins of Lignocellulose Decay Capabilities.</title>
        <authorList>
            <person name="Nagy L.G."/>
            <person name="Riley R."/>
            <person name="Tritt A."/>
            <person name="Adam C."/>
            <person name="Daum C."/>
            <person name="Floudas D."/>
            <person name="Sun H."/>
            <person name="Yadav J.S."/>
            <person name="Pangilinan J."/>
            <person name="Larsson K.H."/>
            <person name="Matsuura K."/>
            <person name="Barry K."/>
            <person name="Labutti K."/>
            <person name="Kuo R."/>
            <person name="Ohm R.A."/>
            <person name="Bhattacharya S.S."/>
            <person name="Shirouzu T."/>
            <person name="Yoshinaga Y."/>
            <person name="Martin F.M."/>
            <person name="Grigoriev I.V."/>
            <person name="Hibbett D.S."/>
        </authorList>
    </citation>
    <scope>NUCLEOTIDE SEQUENCE [LARGE SCALE GENOMIC DNA]</scope>
    <source>
        <strain evidence="2 3">HHB12029</strain>
    </source>
</reference>
<gene>
    <name evidence="2" type="ORF">EXIGLDRAFT_765068</name>
</gene>
<evidence type="ECO:0000256" key="1">
    <source>
        <dbReference type="SAM" id="MobiDB-lite"/>
    </source>
</evidence>
<dbReference type="AlphaFoldDB" id="A0A165KT16"/>
<evidence type="ECO:0000313" key="3">
    <source>
        <dbReference type="Proteomes" id="UP000077266"/>
    </source>
</evidence>
<evidence type="ECO:0000313" key="2">
    <source>
        <dbReference type="EMBL" id="KZV96838.1"/>
    </source>
</evidence>
<dbReference type="EMBL" id="KV425938">
    <property type="protein sequence ID" value="KZV96838.1"/>
    <property type="molecule type" value="Genomic_DNA"/>
</dbReference>
<feature type="region of interest" description="Disordered" evidence="1">
    <location>
        <begin position="60"/>
        <end position="89"/>
    </location>
</feature>
<proteinExistence type="predicted"/>
<keyword evidence="3" id="KW-1185">Reference proteome</keyword>
<protein>
    <submittedName>
        <fullName evidence="2">Uncharacterized protein</fullName>
    </submittedName>
</protein>
<organism evidence="2 3">
    <name type="scientific">Exidia glandulosa HHB12029</name>
    <dbReference type="NCBI Taxonomy" id="1314781"/>
    <lineage>
        <taxon>Eukaryota</taxon>
        <taxon>Fungi</taxon>
        <taxon>Dikarya</taxon>
        <taxon>Basidiomycota</taxon>
        <taxon>Agaricomycotina</taxon>
        <taxon>Agaricomycetes</taxon>
        <taxon>Auriculariales</taxon>
        <taxon>Exidiaceae</taxon>
        <taxon>Exidia</taxon>
    </lineage>
</organism>